<dbReference type="PANTHER" id="PTHR45008:SF1">
    <property type="entry name" value="PTS SYSTEM GLUCOSE-SPECIFIC EIIA COMPONENT"/>
    <property type="match status" value="1"/>
</dbReference>
<evidence type="ECO:0000256" key="7">
    <source>
        <dbReference type="ARBA" id="ARBA00022777"/>
    </source>
</evidence>
<proteinExistence type="predicted"/>
<dbReference type="NCBIfam" id="TIGR00830">
    <property type="entry name" value="PTBA"/>
    <property type="match status" value="1"/>
</dbReference>
<sequence>MFGFLKKDKKRDAQLAGEVTLYSPVNGTVIPIIEVSDPVFSQKMMGDGFAVVPTDGNIYSPVNGKVLNIFPTKHAIGIQLDNGLELLLHMGLDTVKLNGKPFDIFVKEGQELMPDTLIAKVDLEQLKESEKDNAMVVVITNMDKVKNYSLAVTGETTANTKVGSVASK</sequence>
<dbReference type="InterPro" id="IPR011055">
    <property type="entry name" value="Dup_hybrid_motif"/>
</dbReference>
<accession>A0A2T5IEI7</accession>
<evidence type="ECO:0000259" key="8">
    <source>
        <dbReference type="PROSITE" id="PS51093"/>
    </source>
</evidence>
<gene>
    <name evidence="9" type="ORF">C8U37_11837</name>
</gene>
<keyword evidence="4" id="KW-0762">Sugar transport</keyword>
<keyword evidence="6" id="KW-0598">Phosphotransferase system</keyword>
<evidence type="ECO:0000313" key="9">
    <source>
        <dbReference type="EMBL" id="PTQ82230.1"/>
    </source>
</evidence>
<dbReference type="InterPro" id="IPR050890">
    <property type="entry name" value="PTS_EIIA_component"/>
</dbReference>
<dbReference type="FunFam" id="2.70.70.10:FF:000001">
    <property type="entry name" value="PTS system glucose-specific IIA component"/>
    <property type="match status" value="1"/>
</dbReference>
<dbReference type="EMBL" id="QAOM01000018">
    <property type="protein sequence ID" value="PTQ82230.1"/>
    <property type="molecule type" value="Genomic_DNA"/>
</dbReference>
<dbReference type="SUPFAM" id="SSF51261">
    <property type="entry name" value="Duplicated hybrid motif"/>
    <property type="match status" value="1"/>
</dbReference>
<dbReference type="AlphaFoldDB" id="A0A2T5IEI7"/>
<comment type="subcellular location">
    <subcellularLocation>
        <location evidence="2">Cell membrane</location>
        <topology evidence="2">Multi-pass membrane protein</topology>
    </subcellularLocation>
    <subcellularLocation>
        <location evidence="1">Cytoplasm</location>
    </subcellularLocation>
</comment>
<dbReference type="RefSeq" id="WP_108033393.1">
    <property type="nucleotide sequence ID" value="NZ_QAOM01000018.1"/>
</dbReference>
<dbReference type="GO" id="GO:0005886">
    <property type="term" value="C:plasma membrane"/>
    <property type="evidence" value="ECO:0007669"/>
    <property type="project" value="UniProtKB-SubCell"/>
</dbReference>
<evidence type="ECO:0000256" key="6">
    <source>
        <dbReference type="ARBA" id="ARBA00022683"/>
    </source>
</evidence>
<dbReference type="Pfam" id="PF00358">
    <property type="entry name" value="PTS_EIIA_1"/>
    <property type="match status" value="1"/>
</dbReference>
<name>A0A2T5IEI7_9LACT</name>
<evidence type="ECO:0000313" key="10">
    <source>
        <dbReference type="Proteomes" id="UP000244161"/>
    </source>
</evidence>
<protein>
    <submittedName>
        <fullName evidence="9">PTS system IIA component (Glc family)</fullName>
    </submittedName>
</protein>
<dbReference type="PROSITE" id="PS51093">
    <property type="entry name" value="PTS_EIIA_TYPE_1"/>
    <property type="match status" value="1"/>
</dbReference>
<evidence type="ECO:0000256" key="3">
    <source>
        <dbReference type="ARBA" id="ARBA00022448"/>
    </source>
</evidence>
<dbReference type="Gene3D" id="2.70.70.10">
    <property type="entry name" value="Glucose Permease (Domain IIA)"/>
    <property type="match status" value="1"/>
</dbReference>
<evidence type="ECO:0000256" key="4">
    <source>
        <dbReference type="ARBA" id="ARBA00022597"/>
    </source>
</evidence>
<reference evidence="9 10" key="1">
    <citation type="submission" date="2018-04" db="EMBL/GenBank/DDBJ databases">
        <title>Genomic Encyclopedia of Archaeal and Bacterial Type Strains, Phase II (KMG-II): from individual species to whole genera.</title>
        <authorList>
            <person name="Goeker M."/>
        </authorList>
    </citation>
    <scope>NUCLEOTIDE SEQUENCE [LARGE SCALE GENOMIC DNA]</scope>
    <source>
        <strain evidence="9 10">DSM 18806</strain>
    </source>
</reference>
<keyword evidence="10" id="KW-1185">Reference proteome</keyword>
<dbReference type="OrthoDB" id="9769191at2"/>
<dbReference type="GO" id="GO:0005737">
    <property type="term" value="C:cytoplasm"/>
    <property type="evidence" value="ECO:0007669"/>
    <property type="project" value="UniProtKB-SubCell"/>
</dbReference>
<dbReference type="PROSITE" id="PS00371">
    <property type="entry name" value="PTS_EIIA_TYPE_1_HIS"/>
    <property type="match status" value="1"/>
</dbReference>
<keyword evidence="3" id="KW-0813">Transport</keyword>
<evidence type="ECO:0000256" key="5">
    <source>
        <dbReference type="ARBA" id="ARBA00022679"/>
    </source>
</evidence>
<dbReference type="GO" id="GO:0016301">
    <property type="term" value="F:kinase activity"/>
    <property type="evidence" value="ECO:0007669"/>
    <property type="project" value="UniProtKB-KW"/>
</dbReference>
<keyword evidence="7" id="KW-0418">Kinase</keyword>
<comment type="caution">
    <text evidence="9">The sequence shown here is derived from an EMBL/GenBank/DDBJ whole genome shotgun (WGS) entry which is preliminary data.</text>
</comment>
<keyword evidence="5" id="KW-0808">Transferase</keyword>
<dbReference type="GO" id="GO:0009401">
    <property type="term" value="P:phosphoenolpyruvate-dependent sugar phosphotransferase system"/>
    <property type="evidence" value="ECO:0007669"/>
    <property type="project" value="UniProtKB-KW"/>
</dbReference>
<organism evidence="9 10">
    <name type="scientific">Trichococcus patagoniensis</name>
    <dbReference type="NCBI Taxonomy" id="382641"/>
    <lineage>
        <taxon>Bacteria</taxon>
        <taxon>Bacillati</taxon>
        <taxon>Bacillota</taxon>
        <taxon>Bacilli</taxon>
        <taxon>Lactobacillales</taxon>
        <taxon>Carnobacteriaceae</taxon>
        <taxon>Trichococcus</taxon>
    </lineage>
</organism>
<dbReference type="Proteomes" id="UP000244161">
    <property type="component" value="Unassembled WGS sequence"/>
</dbReference>
<dbReference type="InterPro" id="IPR001127">
    <property type="entry name" value="PTS_EIIA_1_perm"/>
</dbReference>
<evidence type="ECO:0000256" key="1">
    <source>
        <dbReference type="ARBA" id="ARBA00004496"/>
    </source>
</evidence>
<dbReference type="PANTHER" id="PTHR45008">
    <property type="entry name" value="PTS SYSTEM GLUCOSE-SPECIFIC EIIA COMPONENT"/>
    <property type="match status" value="1"/>
</dbReference>
<feature type="domain" description="PTS EIIA type-1" evidence="8">
    <location>
        <begin position="37"/>
        <end position="141"/>
    </location>
</feature>
<evidence type="ECO:0000256" key="2">
    <source>
        <dbReference type="ARBA" id="ARBA00004651"/>
    </source>
</evidence>